<gene>
    <name evidence="3" type="ORF">NCTC13067_01842</name>
</gene>
<feature type="region of interest" description="Disordered" evidence="1">
    <location>
        <begin position="19"/>
        <end position="62"/>
    </location>
</feature>
<evidence type="ECO:0000256" key="2">
    <source>
        <dbReference type="SAM" id="SignalP"/>
    </source>
</evidence>
<keyword evidence="2" id="KW-0732">Signal</keyword>
<name>A0A379EC64_9BACT</name>
<feature type="compositionally biased region" description="Polar residues" evidence="1">
    <location>
        <begin position="19"/>
        <end position="32"/>
    </location>
</feature>
<accession>A0A379EC64</accession>
<dbReference type="EMBL" id="UGTM01000002">
    <property type="protein sequence ID" value="SUB93984.1"/>
    <property type="molecule type" value="Genomic_DNA"/>
</dbReference>
<dbReference type="PROSITE" id="PS51257">
    <property type="entry name" value="PROKAR_LIPOPROTEIN"/>
    <property type="match status" value="1"/>
</dbReference>
<protein>
    <submittedName>
        <fullName evidence="3">Uncharacterized protein</fullName>
    </submittedName>
</protein>
<sequence length="62" mass="6176">MKKLVLAFVAVAAISFASCGNNSKPAQNADSTADSVQQDSDSLSQDSAAAPMDSAAADSVAK</sequence>
<dbReference type="AlphaFoldDB" id="A0A379EC64"/>
<proteinExistence type="predicted"/>
<evidence type="ECO:0000313" key="4">
    <source>
        <dbReference type="Proteomes" id="UP000255469"/>
    </source>
</evidence>
<reference evidence="3 4" key="1">
    <citation type="submission" date="2018-06" db="EMBL/GenBank/DDBJ databases">
        <authorList>
            <consortium name="Pathogen Informatics"/>
            <person name="Doyle S."/>
        </authorList>
    </citation>
    <scope>NUCLEOTIDE SEQUENCE [LARGE SCALE GENOMIC DNA]</scope>
    <source>
        <strain evidence="3 4">NCTC13067</strain>
    </source>
</reference>
<feature type="compositionally biased region" description="Low complexity" evidence="1">
    <location>
        <begin position="33"/>
        <end position="62"/>
    </location>
</feature>
<evidence type="ECO:0000313" key="3">
    <source>
        <dbReference type="EMBL" id="SUB93984.1"/>
    </source>
</evidence>
<dbReference type="Proteomes" id="UP000255469">
    <property type="component" value="Unassembled WGS sequence"/>
</dbReference>
<feature type="chain" id="PRO_5043411216" evidence="2">
    <location>
        <begin position="18"/>
        <end position="62"/>
    </location>
</feature>
<evidence type="ECO:0000256" key="1">
    <source>
        <dbReference type="SAM" id="MobiDB-lite"/>
    </source>
</evidence>
<dbReference type="RefSeq" id="WP_025067725.1">
    <property type="nucleotide sequence ID" value="NZ_CAJPSO010000002.1"/>
</dbReference>
<feature type="signal peptide" evidence="2">
    <location>
        <begin position="1"/>
        <end position="17"/>
    </location>
</feature>
<organism evidence="3 4">
    <name type="scientific">Prevotella denticola</name>
    <dbReference type="NCBI Taxonomy" id="28129"/>
    <lineage>
        <taxon>Bacteria</taxon>
        <taxon>Pseudomonadati</taxon>
        <taxon>Bacteroidota</taxon>
        <taxon>Bacteroidia</taxon>
        <taxon>Bacteroidales</taxon>
        <taxon>Prevotellaceae</taxon>
        <taxon>Prevotella</taxon>
    </lineage>
</organism>